<name>A0ABD3XEG4_SINWO</name>
<evidence type="ECO:0000313" key="3">
    <source>
        <dbReference type="EMBL" id="KAL3883364.1"/>
    </source>
</evidence>
<gene>
    <name evidence="2" type="ORF">ACJMK2_029631</name>
    <name evidence="3" type="ORF">ACJMK2_029638</name>
</gene>
<feature type="transmembrane region" description="Helical" evidence="1">
    <location>
        <begin position="12"/>
        <end position="31"/>
    </location>
</feature>
<feature type="transmembrane region" description="Helical" evidence="1">
    <location>
        <begin position="103"/>
        <end position="124"/>
    </location>
</feature>
<proteinExistence type="predicted"/>
<keyword evidence="1" id="KW-0472">Membrane</keyword>
<dbReference type="Proteomes" id="UP001634394">
    <property type="component" value="Unassembled WGS sequence"/>
</dbReference>
<evidence type="ECO:0000256" key="1">
    <source>
        <dbReference type="SAM" id="Phobius"/>
    </source>
</evidence>
<feature type="transmembrane region" description="Helical" evidence="1">
    <location>
        <begin position="69"/>
        <end position="91"/>
    </location>
</feature>
<sequence length="151" mass="17169">MEVNPRLQNAIAAHHIIQVVSAVAIIIYVAVSIPFIWMSKFLTSGLGPIYVFIIFWIASKCSYKDLRLILVHFNTLLCMMWITVFSLFGIISQEFSDGRVPVILVIIFGFLCLTSVIFATYGIWKSARKVILSDRLVQRYEVLDSLPPNLE</sequence>
<accession>A0ABD3XEG4</accession>
<feature type="transmembrane region" description="Helical" evidence="1">
    <location>
        <begin position="37"/>
        <end position="57"/>
    </location>
</feature>
<evidence type="ECO:0000313" key="2">
    <source>
        <dbReference type="EMBL" id="KAL3883357.1"/>
    </source>
</evidence>
<dbReference type="EMBL" id="JBJQND010000003">
    <property type="protein sequence ID" value="KAL3883357.1"/>
    <property type="molecule type" value="Genomic_DNA"/>
</dbReference>
<evidence type="ECO:0000313" key="4">
    <source>
        <dbReference type="Proteomes" id="UP001634394"/>
    </source>
</evidence>
<keyword evidence="1" id="KW-1133">Transmembrane helix</keyword>
<keyword evidence="1" id="KW-0812">Transmembrane</keyword>
<protein>
    <submittedName>
        <fullName evidence="2">Uncharacterized protein</fullName>
    </submittedName>
</protein>
<dbReference type="AlphaFoldDB" id="A0ABD3XEG4"/>
<reference evidence="2 4" key="1">
    <citation type="submission" date="2024-11" db="EMBL/GenBank/DDBJ databases">
        <title>Chromosome-level genome assembly of the freshwater bivalve Anodonta woodiana.</title>
        <authorList>
            <person name="Chen X."/>
        </authorList>
    </citation>
    <scope>NUCLEOTIDE SEQUENCE [LARGE SCALE GENOMIC DNA]</scope>
    <source>
        <strain evidence="2">MN2024</strain>
        <tissue evidence="2">Gills</tissue>
    </source>
</reference>
<comment type="caution">
    <text evidence="2">The sequence shown here is derived from an EMBL/GenBank/DDBJ whole genome shotgun (WGS) entry which is preliminary data.</text>
</comment>
<keyword evidence="4" id="KW-1185">Reference proteome</keyword>
<dbReference type="EMBL" id="JBJQND010000003">
    <property type="protein sequence ID" value="KAL3883364.1"/>
    <property type="molecule type" value="Genomic_DNA"/>
</dbReference>
<organism evidence="2 4">
    <name type="scientific">Sinanodonta woodiana</name>
    <name type="common">Chinese pond mussel</name>
    <name type="synonym">Anodonta woodiana</name>
    <dbReference type="NCBI Taxonomy" id="1069815"/>
    <lineage>
        <taxon>Eukaryota</taxon>
        <taxon>Metazoa</taxon>
        <taxon>Spiralia</taxon>
        <taxon>Lophotrochozoa</taxon>
        <taxon>Mollusca</taxon>
        <taxon>Bivalvia</taxon>
        <taxon>Autobranchia</taxon>
        <taxon>Heteroconchia</taxon>
        <taxon>Palaeoheterodonta</taxon>
        <taxon>Unionida</taxon>
        <taxon>Unionoidea</taxon>
        <taxon>Unionidae</taxon>
        <taxon>Unioninae</taxon>
        <taxon>Sinanodonta</taxon>
    </lineage>
</organism>